<keyword evidence="2" id="KW-1185">Reference proteome</keyword>
<dbReference type="OrthoDB" id="526290at2"/>
<evidence type="ECO:0000313" key="2">
    <source>
        <dbReference type="Proteomes" id="UP000185984"/>
    </source>
</evidence>
<organism evidence="1 2">
    <name type="scientific">Chroogloeocystis siderophila 5.2 s.c.1</name>
    <dbReference type="NCBI Taxonomy" id="247279"/>
    <lineage>
        <taxon>Bacteria</taxon>
        <taxon>Bacillati</taxon>
        <taxon>Cyanobacteriota</taxon>
        <taxon>Cyanophyceae</taxon>
        <taxon>Oscillatoriophycideae</taxon>
        <taxon>Chroococcales</taxon>
        <taxon>Chroococcaceae</taxon>
        <taxon>Chroogloeocystis</taxon>
    </lineage>
</organism>
<reference evidence="1 2" key="1">
    <citation type="submission" date="2016-11" db="EMBL/GenBank/DDBJ databases">
        <title>Draft Genome Sequences of Nine Cyanobacterial Strains from Diverse Habitats.</title>
        <authorList>
            <person name="Zhu T."/>
            <person name="Hou S."/>
            <person name="Lu X."/>
            <person name="Hess W.R."/>
        </authorList>
    </citation>
    <scope>NUCLEOTIDE SEQUENCE [LARGE SCALE GENOMIC DNA]</scope>
    <source>
        <strain evidence="1 2">5.2 s.c.1</strain>
    </source>
</reference>
<evidence type="ECO:0008006" key="3">
    <source>
        <dbReference type="Google" id="ProtNLM"/>
    </source>
</evidence>
<dbReference type="STRING" id="247279.NIES1031_13310"/>
<name>A0A1U7HP57_9CHRO</name>
<dbReference type="EMBL" id="MRCC01000010">
    <property type="protein sequence ID" value="OKH25357.1"/>
    <property type="molecule type" value="Genomic_DNA"/>
</dbReference>
<dbReference type="Pfam" id="PF08852">
    <property type="entry name" value="DUF1822"/>
    <property type="match status" value="1"/>
</dbReference>
<sequence length="385" mass="44157">MTFDSLLTAAKPTQLWLEISPDDQSQAWQHQMYSTPSSRWNATLNCITLNTFLSWLRTECAPQAKVFPHRAALASIWEFVNGVAIVWETTKIVLIPSETIDTVELRVPQEWIDIPEWTADYYLGVQINPDDRWIKVWGYTTHQQLRTNGHYDASDRTYSLDEDELIADINILWVAQQLGITEATKSAIAPLALPQTQVENLIQRLGNPEIIIPRLEIPFTIWGAILAHGGWRQRLYERRQGLPEQWSILQWLRSGISDVAQQIGWQQVELQPSLARSRSLESTPASVALSRQLVIAGQQYELRITQQDAEQWRFELRNTSMGALIPEGIKLRLLTEDLQNFENNEDTATTAVEQIFVEVALEPGEGIVWEIEPTPEGYEREILRF</sequence>
<dbReference type="RefSeq" id="WP_073549916.1">
    <property type="nucleotide sequence ID" value="NZ_CAWMVK010000002.1"/>
</dbReference>
<dbReference type="AlphaFoldDB" id="A0A1U7HP57"/>
<dbReference type="Proteomes" id="UP000185984">
    <property type="component" value="Unassembled WGS sequence"/>
</dbReference>
<evidence type="ECO:0000313" key="1">
    <source>
        <dbReference type="EMBL" id="OKH25357.1"/>
    </source>
</evidence>
<protein>
    <recommendedName>
        <fullName evidence="3">DUF1822 domain-containing protein</fullName>
    </recommendedName>
</protein>
<comment type="caution">
    <text evidence="1">The sequence shown here is derived from an EMBL/GenBank/DDBJ whole genome shotgun (WGS) entry which is preliminary data.</text>
</comment>
<accession>A0A1U7HP57</accession>
<gene>
    <name evidence="1" type="ORF">NIES1031_13310</name>
</gene>
<proteinExistence type="predicted"/>
<dbReference type="InterPro" id="IPR014951">
    <property type="entry name" value="DUF1822"/>
</dbReference>